<dbReference type="PANTHER" id="PTHR22916">
    <property type="entry name" value="GLYCOSYLTRANSFERASE"/>
    <property type="match status" value="1"/>
</dbReference>
<dbReference type="PANTHER" id="PTHR22916:SF3">
    <property type="entry name" value="UDP-GLCNAC:BETAGAL BETA-1,3-N-ACETYLGLUCOSAMINYLTRANSFERASE-LIKE PROTEIN 1"/>
    <property type="match status" value="1"/>
</dbReference>
<dbReference type="RefSeq" id="WP_125752605.1">
    <property type="nucleotide sequence ID" value="NZ_JBHTON010000009.1"/>
</dbReference>
<dbReference type="SUPFAM" id="SSF53448">
    <property type="entry name" value="Nucleotide-diphospho-sugar transferases"/>
    <property type="match status" value="1"/>
</dbReference>
<dbReference type="Pfam" id="PF00535">
    <property type="entry name" value="Glycos_transf_2"/>
    <property type="match status" value="1"/>
</dbReference>
<evidence type="ECO:0000313" key="3">
    <source>
        <dbReference type="Proteomes" id="UP001597252"/>
    </source>
</evidence>
<proteinExistence type="predicted"/>
<evidence type="ECO:0000259" key="1">
    <source>
        <dbReference type="Pfam" id="PF00535"/>
    </source>
</evidence>
<accession>A0ABW4E7L3</accession>
<keyword evidence="3" id="KW-1185">Reference proteome</keyword>
<evidence type="ECO:0000313" key="2">
    <source>
        <dbReference type="EMBL" id="MFD1484440.1"/>
    </source>
</evidence>
<dbReference type="InterPro" id="IPR029044">
    <property type="entry name" value="Nucleotide-diphossugar_trans"/>
</dbReference>
<dbReference type="InterPro" id="IPR001173">
    <property type="entry name" value="Glyco_trans_2-like"/>
</dbReference>
<dbReference type="EMBL" id="JBHTON010000009">
    <property type="protein sequence ID" value="MFD1484440.1"/>
    <property type="molecule type" value="Genomic_DNA"/>
</dbReference>
<gene>
    <name evidence="2" type="ORF">ACFQ5J_04235</name>
</gene>
<protein>
    <submittedName>
        <fullName evidence="2">Glycosyltransferase family 2 protein</fullName>
        <ecNumber evidence="2">2.4.-.-</ecNumber>
    </submittedName>
</protein>
<dbReference type="Gene3D" id="3.90.550.10">
    <property type="entry name" value="Spore Coat Polysaccharide Biosynthesis Protein SpsA, Chain A"/>
    <property type="match status" value="1"/>
</dbReference>
<reference evidence="3" key="1">
    <citation type="journal article" date="2019" name="Int. J. Syst. Evol. Microbiol.">
        <title>The Global Catalogue of Microorganisms (GCM) 10K type strain sequencing project: providing services to taxonomists for standard genome sequencing and annotation.</title>
        <authorList>
            <consortium name="The Broad Institute Genomics Platform"/>
            <consortium name="The Broad Institute Genome Sequencing Center for Infectious Disease"/>
            <person name="Wu L."/>
            <person name="Ma J."/>
        </authorList>
    </citation>
    <scope>NUCLEOTIDE SEQUENCE [LARGE SCALE GENOMIC DNA]</scope>
    <source>
        <strain evidence="3">CCM 8903</strain>
    </source>
</reference>
<organism evidence="2 3">
    <name type="scientific">Lacticaseibacillus baoqingensis</name>
    <dbReference type="NCBI Taxonomy" id="2486013"/>
    <lineage>
        <taxon>Bacteria</taxon>
        <taxon>Bacillati</taxon>
        <taxon>Bacillota</taxon>
        <taxon>Bacilli</taxon>
        <taxon>Lactobacillales</taxon>
        <taxon>Lactobacillaceae</taxon>
        <taxon>Lacticaseibacillus</taxon>
    </lineage>
</organism>
<dbReference type="Proteomes" id="UP001597252">
    <property type="component" value="Unassembled WGS sequence"/>
</dbReference>
<feature type="domain" description="Glycosyltransferase 2-like" evidence="1">
    <location>
        <begin position="7"/>
        <end position="134"/>
    </location>
</feature>
<comment type="caution">
    <text evidence="2">The sequence shown here is derived from an EMBL/GenBank/DDBJ whole genome shotgun (WGS) entry which is preliminary data.</text>
</comment>
<dbReference type="CDD" id="cd00761">
    <property type="entry name" value="Glyco_tranf_GTA_type"/>
    <property type="match status" value="1"/>
</dbReference>
<sequence length="310" mass="35611">MNSVSISFIITTYNREGYVLQAIRSVLNQQFEGNVDILVIDDDPTSQLGVVLDENFGESVRYHRVNKNNGPGLNRHWGFMNSIGQYVVFMDDDDYYTDRDFVNKAIRHFREEDGLAFVGFNANDFYEVSGEVRSGMQLEKNGKISRNLYLMKFTHGISKPKSTFSSVFSRELLTMAGIRTIEMLNDSVIYLRALLVGDAYLDSTVIGNYRIHNSNITKTISEKFIIDNLNEKKTISRLLPFSYVRRSFWLYVQSINTIGYYLSENSHREQTTLLQQWVGEQVFFVKVLIRLSLAKSGLLFTLNGEGGKHH</sequence>
<keyword evidence="2" id="KW-0808">Transferase</keyword>
<keyword evidence="2" id="KW-0328">Glycosyltransferase</keyword>
<dbReference type="GO" id="GO:0016757">
    <property type="term" value="F:glycosyltransferase activity"/>
    <property type="evidence" value="ECO:0007669"/>
    <property type="project" value="UniProtKB-KW"/>
</dbReference>
<dbReference type="EC" id="2.4.-.-" evidence="2"/>
<name>A0ABW4E7L3_9LACO</name>